<dbReference type="AlphaFoldDB" id="A0A077XNC4"/>
<reference evidence="2" key="2">
    <citation type="submission" date="2014-05" db="EMBL/GenBank/DDBJ databases">
        <authorList>
            <person name="De Villiers E.M."/>
        </authorList>
    </citation>
    <scope>NUCLEOTIDE SEQUENCE</scope>
    <source>
        <strain evidence="1">CMI1.252</strain>
        <strain evidence="2">HCBI2.252</strain>
    </source>
</reference>
<name>A0A077XNC4_9ZZZZ</name>
<dbReference type="EMBL" id="LK931493">
    <property type="protein sequence ID" value="CDS63401.1"/>
    <property type="molecule type" value="Genomic_DNA"/>
</dbReference>
<dbReference type="EMBL" id="LK931487">
    <property type="protein sequence ID" value="CDS63393.1"/>
    <property type="molecule type" value="Genomic_DNA"/>
</dbReference>
<evidence type="ECO:0000313" key="2">
    <source>
        <dbReference type="EMBL" id="CDS63401.1"/>
    </source>
</evidence>
<accession>A0A077XNC4</accession>
<proteinExistence type="predicted"/>
<organism evidence="2">
    <name type="scientific">Sphinx1.76-related DNA</name>
    <dbReference type="NCBI Taxonomy" id="1515702"/>
    <lineage>
        <taxon>unclassified sequences</taxon>
    </lineage>
</organism>
<evidence type="ECO:0008006" key="3">
    <source>
        <dbReference type="Google" id="ProtNLM"/>
    </source>
</evidence>
<protein>
    <recommendedName>
        <fullName evidence="3">EVE domain-containing protein</fullName>
    </recommendedName>
</protein>
<sequence>MSLRQILEQSLFDQTDESSTVPLSIRLPNNLNNELEELTITLDKSKSFLLLEFIKAGISETSNMLEDKAKNPILESPRDSSDFTTHKKFMLNTNFNNNKASHMTMLENQEAAAFRKGWKEYICNLEEGDKVYLYQSGVGFVASGIVTGDLIKSEYRGQPEEKYSKKLKDFKIGFKAISAKEFKTLTGGGASFRTTMSELKPEQCRKLDMEIEKRMKSVS</sequence>
<reference evidence="2" key="1">
    <citation type="journal article" date="2014" name="Genome Announc.">
        <title>Novel replication-competent circular DNA molecules from healthy cattle serum and milk and multiple sclerosis-affected human brain tissue.</title>
        <authorList>
            <person name="Whitley C."/>
            <person name="Gunst K."/>
            <person name="Mueller H."/>
            <person name="Funk M."/>
            <person name="zur Hausen H."/>
            <person name="de Villiers E.M."/>
        </authorList>
    </citation>
    <scope>NUCLEOTIDE SEQUENCE</scope>
    <source>
        <strain evidence="1">CMI1.252</strain>
        <strain evidence="2">HCBI2.252</strain>
    </source>
</reference>
<evidence type="ECO:0000313" key="1">
    <source>
        <dbReference type="EMBL" id="CDS63393.1"/>
    </source>
</evidence>